<evidence type="ECO:0000256" key="2">
    <source>
        <dbReference type="SAM" id="MobiDB-lite"/>
    </source>
</evidence>
<dbReference type="InterPro" id="IPR028168">
    <property type="entry name" value="KASH5_CC"/>
</dbReference>
<accession>A0ABD1IS99</accession>
<dbReference type="PANTHER" id="PTHR47300:SF1">
    <property type="entry name" value="PROTEIN KASH5"/>
    <property type="match status" value="1"/>
</dbReference>
<reference evidence="4 5" key="1">
    <citation type="submission" date="2024-09" db="EMBL/GenBank/DDBJ databases">
        <title>A chromosome-level genome assembly of Gray's grenadier anchovy, Coilia grayii.</title>
        <authorList>
            <person name="Fu Z."/>
        </authorList>
    </citation>
    <scope>NUCLEOTIDE SEQUENCE [LARGE SCALE GENOMIC DNA]</scope>
    <source>
        <strain evidence="4">G4</strain>
        <tissue evidence="4">Muscle</tissue>
    </source>
</reference>
<proteinExistence type="predicted"/>
<organism evidence="4 5">
    <name type="scientific">Coilia grayii</name>
    <name type="common">Gray's grenadier anchovy</name>
    <dbReference type="NCBI Taxonomy" id="363190"/>
    <lineage>
        <taxon>Eukaryota</taxon>
        <taxon>Metazoa</taxon>
        <taxon>Chordata</taxon>
        <taxon>Craniata</taxon>
        <taxon>Vertebrata</taxon>
        <taxon>Euteleostomi</taxon>
        <taxon>Actinopterygii</taxon>
        <taxon>Neopterygii</taxon>
        <taxon>Teleostei</taxon>
        <taxon>Clupei</taxon>
        <taxon>Clupeiformes</taxon>
        <taxon>Clupeoidei</taxon>
        <taxon>Engraulidae</taxon>
        <taxon>Coilinae</taxon>
        <taxon>Coilia</taxon>
    </lineage>
</organism>
<feature type="coiled-coil region" evidence="1">
    <location>
        <begin position="238"/>
        <end position="289"/>
    </location>
</feature>
<sequence>MEKCCPLVALLEIKQGIGKVVSSLAHDEEEAGSREGVGPTKAELLDVTFEACDVMATGRVCGSDVLRFVRSVIGPSSGQEELLLLQSMLGTQGAGLTLDRPTFHSIMNTWIQYCREGSSHSIADSTPETPPGADVTSPSEHQTDNSCEVQLQEVKYVCEKLQNQNAELRRAVAHGDELNLQLTMETAELRSQLARAQLACVRVRPLVDELEEVYEALSESQQQHRLSQDTHSSLVAEHETLKIQLNAMKEKRERWSLERSLLEDQLNHLKKANAHITGLQAELLRLQEQSRKTLLR</sequence>
<protein>
    <recommendedName>
        <fullName evidence="3">KASH5-like coiled-coil domain-containing protein</fullName>
    </recommendedName>
</protein>
<dbReference type="AlphaFoldDB" id="A0ABD1IS99"/>
<dbReference type="InterPro" id="IPR028170">
    <property type="entry name" value="KASH5"/>
</dbReference>
<gene>
    <name evidence="4" type="ORF">ACEWY4_027574</name>
</gene>
<dbReference type="PANTHER" id="PTHR47300">
    <property type="entry name" value="PROTEIN KASH5"/>
    <property type="match status" value="1"/>
</dbReference>
<evidence type="ECO:0000313" key="4">
    <source>
        <dbReference type="EMBL" id="KAL2076830.1"/>
    </source>
</evidence>
<dbReference type="Proteomes" id="UP001591681">
    <property type="component" value="Unassembled WGS sequence"/>
</dbReference>
<keyword evidence="5" id="KW-1185">Reference proteome</keyword>
<keyword evidence="1" id="KW-0175">Coiled coil</keyword>
<feature type="coiled-coil region" evidence="1">
    <location>
        <begin position="151"/>
        <end position="178"/>
    </location>
</feature>
<name>A0ABD1IS99_9TELE</name>
<evidence type="ECO:0000256" key="1">
    <source>
        <dbReference type="SAM" id="Coils"/>
    </source>
</evidence>
<feature type="region of interest" description="Disordered" evidence="2">
    <location>
        <begin position="120"/>
        <end position="144"/>
    </location>
</feature>
<comment type="caution">
    <text evidence="4">The sequence shown here is derived from an EMBL/GenBank/DDBJ whole genome shotgun (WGS) entry which is preliminary data.</text>
</comment>
<feature type="domain" description="KASH5-like coiled-coil" evidence="3">
    <location>
        <begin position="158"/>
        <end position="276"/>
    </location>
</feature>
<dbReference type="EMBL" id="JBHFQA010000053">
    <property type="protein sequence ID" value="KAL2076830.1"/>
    <property type="molecule type" value="Genomic_DNA"/>
</dbReference>
<evidence type="ECO:0000259" key="3">
    <source>
        <dbReference type="Pfam" id="PF14662"/>
    </source>
</evidence>
<dbReference type="Pfam" id="PF14662">
    <property type="entry name" value="KASH_CCD"/>
    <property type="match status" value="1"/>
</dbReference>
<evidence type="ECO:0000313" key="5">
    <source>
        <dbReference type="Proteomes" id="UP001591681"/>
    </source>
</evidence>